<dbReference type="AlphaFoldDB" id="A0A8W8NFY4"/>
<dbReference type="EnsemblMetazoa" id="G5635.1">
    <property type="protein sequence ID" value="G5635.1:cds"/>
    <property type="gene ID" value="G5635"/>
</dbReference>
<dbReference type="OrthoDB" id="6088630at2759"/>
<keyword evidence="2" id="KW-0732">Signal</keyword>
<proteinExistence type="predicted"/>
<evidence type="ECO:0000313" key="4">
    <source>
        <dbReference type="Proteomes" id="UP000005408"/>
    </source>
</evidence>
<organism evidence="3 4">
    <name type="scientific">Magallana gigas</name>
    <name type="common">Pacific oyster</name>
    <name type="synonym">Crassostrea gigas</name>
    <dbReference type="NCBI Taxonomy" id="29159"/>
    <lineage>
        <taxon>Eukaryota</taxon>
        <taxon>Metazoa</taxon>
        <taxon>Spiralia</taxon>
        <taxon>Lophotrochozoa</taxon>
        <taxon>Mollusca</taxon>
        <taxon>Bivalvia</taxon>
        <taxon>Autobranchia</taxon>
        <taxon>Pteriomorphia</taxon>
        <taxon>Ostreida</taxon>
        <taxon>Ostreoidea</taxon>
        <taxon>Ostreidae</taxon>
        <taxon>Magallana</taxon>
    </lineage>
</organism>
<reference evidence="3" key="1">
    <citation type="submission" date="2022-08" db="UniProtKB">
        <authorList>
            <consortium name="EnsemblMetazoa"/>
        </authorList>
    </citation>
    <scope>IDENTIFICATION</scope>
    <source>
        <strain evidence="3">05x7-T-G4-1.051#20</strain>
    </source>
</reference>
<evidence type="ECO:0008006" key="5">
    <source>
        <dbReference type="Google" id="ProtNLM"/>
    </source>
</evidence>
<dbReference type="OMA" id="QCSEAHR"/>
<evidence type="ECO:0000313" key="3">
    <source>
        <dbReference type="EnsemblMetazoa" id="G5635.1:cds"/>
    </source>
</evidence>
<name>A0A8W8NFY4_MAGGI</name>
<protein>
    <recommendedName>
        <fullName evidence="5">FZ domain-containing protein</fullName>
    </recommendedName>
</protein>
<keyword evidence="4" id="KW-1185">Reference proteome</keyword>
<feature type="signal peptide" evidence="2">
    <location>
        <begin position="1"/>
        <end position="29"/>
    </location>
</feature>
<keyword evidence="1" id="KW-1133">Transmembrane helix</keyword>
<feature type="transmembrane region" description="Helical" evidence="1">
    <location>
        <begin position="246"/>
        <end position="264"/>
    </location>
</feature>
<feature type="chain" id="PRO_5036494789" description="FZ domain-containing protein" evidence="2">
    <location>
        <begin position="30"/>
        <end position="268"/>
    </location>
</feature>
<accession>A0A8W8NFY4</accession>
<sequence length="268" mass="30238">MGYRGHSPPTLSVSLLILPVLYLVQGALSVCPESFTETCLLPAQRLQQYVRELPPLAGFYTAYNESELINICSLVSQYQNCSKTITNGCGINTIQNIQVLHSVFLPVCGTYYQDYLKHRNCFNHQMLMYKSCHQRRQARVNQLKREDQYNLQICEVSNEYVKCVYLVTALQCSMEAADTYFNILNQSMSLSFNGADFRCSIRHPHDDISVFTTTKSTTTIATSLDFTTRKGSPKGKRSVSAATDRMSAITGCLYIIVLSVYVILKKVL</sequence>
<evidence type="ECO:0000256" key="1">
    <source>
        <dbReference type="SAM" id="Phobius"/>
    </source>
</evidence>
<keyword evidence="1" id="KW-0472">Membrane</keyword>
<dbReference type="Proteomes" id="UP000005408">
    <property type="component" value="Unassembled WGS sequence"/>
</dbReference>
<keyword evidence="1" id="KW-0812">Transmembrane</keyword>
<evidence type="ECO:0000256" key="2">
    <source>
        <dbReference type="SAM" id="SignalP"/>
    </source>
</evidence>